<dbReference type="GO" id="GO:0004386">
    <property type="term" value="F:helicase activity"/>
    <property type="evidence" value="ECO:0007669"/>
    <property type="project" value="UniProtKB-KW"/>
</dbReference>
<name>A0A6G6ABS3_9VIRU</name>
<sequence length="191" mass="22242">MSINIEFDIIMVENDDVESIKIIDSQNQLNVPIYTLCAKYDSVKILEYIHQKNPQMKNNYFANSDVMYIAINNGSTKVFSYIIDNGFYFSHQIKDIILDRHTDLPIQMIGKKKIMQIIENSVFIITVDNVVNYKGEKINSYKKSIFEDEIHKSVKIDKEKILQSFPKSKYILGINATPIRQISLLESLFYI</sequence>
<keyword evidence="1" id="KW-0547">Nucleotide-binding</keyword>
<protein>
    <submittedName>
        <fullName evidence="1">DNA/RNA helicase</fullName>
    </submittedName>
</protein>
<keyword evidence="1" id="KW-0067">ATP-binding</keyword>
<reference evidence="1" key="1">
    <citation type="submission" date="2019-07" db="EMBL/GenBank/DDBJ databases">
        <title>The discovery of a new lineage B mimivirus raises questions about particles surface fibrils.</title>
        <authorList>
            <person name="Silva L.K.S."/>
            <person name="Rodrigues R.A.L."/>
            <person name="Andrade A.C.S.P."/>
            <person name="Hikida H."/>
            <person name="Andreani J."/>
            <person name="Levasseur A."/>
            <person name="La Scola B."/>
            <person name="Abrahao J.S."/>
        </authorList>
    </citation>
    <scope>NUCLEOTIDE SEQUENCE</scope>
    <source>
        <strain evidence="1">B60</strain>
    </source>
</reference>
<evidence type="ECO:0000313" key="1">
    <source>
        <dbReference type="EMBL" id="QID05851.1"/>
    </source>
</evidence>
<accession>A0A6G6ABS3</accession>
<proteinExistence type="predicted"/>
<organism evidence="1">
    <name type="scientific">Borely moumouvirus</name>
    <dbReference type="NCBI Taxonomy" id="2712067"/>
    <lineage>
        <taxon>Viruses</taxon>
        <taxon>Varidnaviria</taxon>
        <taxon>Bamfordvirae</taxon>
        <taxon>Nucleocytoviricota</taxon>
        <taxon>Megaviricetes</taxon>
        <taxon>Imitervirales</taxon>
        <taxon>Mimiviridae</taxon>
        <taxon>Megamimivirinae</taxon>
        <taxon>Moumouvirus</taxon>
    </lineage>
</organism>
<dbReference type="EMBL" id="MN175499">
    <property type="protein sequence ID" value="QID05851.1"/>
    <property type="molecule type" value="Genomic_DNA"/>
</dbReference>
<keyword evidence="1" id="KW-0347">Helicase</keyword>
<keyword evidence="1" id="KW-0378">Hydrolase</keyword>